<accession>A0A2P2QZR8</accession>
<sequence>MTRHALCECLLCFGLEPSFSVKLSFEYWLTAYSFQFSILVLMLKLVIMCTKGKSW</sequence>
<evidence type="ECO:0000256" key="1">
    <source>
        <dbReference type="SAM" id="Phobius"/>
    </source>
</evidence>
<dbReference type="AlphaFoldDB" id="A0A2P2QZR8"/>
<evidence type="ECO:0000313" key="2">
    <source>
        <dbReference type="EMBL" id="MBX72488.1"/>
    </source>
</evidence>
<name>A0A2P2QZR8_RHIMU</name>
<feature type="transmembrane region" description="Helical" evidence="1">
    <location>
        <begin position="30"/>
        <end position="49"/>
    </location>
</feature>
<protein>
    <submittedName>
        <fullName evidence="2">Uncharacterized protein</fullName>
    </submittedName>
</protein>
<keyword evidence="1" id="KW-0812">Transmembrane</keyword>
<dbReference type="EMBL" id="GGEC01092004">
    <property type="protein sequence ID" value="MBX72488.1"/>
    <property type="molecule type" value="Transcribed_RNA"/>
</dbReference>
<keyword evidence="1" id="KW-1133">Transmembrane helix</keyword>
<proteinExistence type="predicted"/>
<reference evidence="2" key="1">
    <citation type="submission" date="2018-02" db="EMBL/GenBank/DDBJ databases">
        <title>Rhizophora mucronata_Transcriptome.</title>
        <authorList>
            <person name="Meera S.P."/>
            <person name="Sreeshan A."/>
            <person name="Augustine A."/>
        </authorList>
    </citation>
    <scope>NUCLEOTIDE SEQUENCE</scope>
    <source>
        <tissue evidence="2">Leaf</tissue>
    </source>
</reference>
<organism evidence="2">
    <name type="scientific">Rhizophora mucronata</name>
    <name type="common">Asiatic mangrove</name>
    <dbReference type="NCBI Taxonomy" id="61149"/>
    <lineage>
        <taxon>Eukaryota</taxon>
        <taxon>Viridiplantae</taxon>
        <taxon>Streptophyta</taxon>
        <taxon>Embryophyta</taxon>
        <taxon>Tracheophyta</taxon>
        <taxon>Spermatophyta</taxon>
        <taxon>Magnoliopsida</taxon>
        <taxon>eudicotyledons</taxon>
        <taxon>Gunneridae</taxon>
        <taxon>Pentapetalae</taxon>
        <taxon>rosids</taxon>
        <taxon>fabids</taxon>
        <taxon>Malpighiales</taxon>
        <taxon>Rhizophoraceae</taxon>
        <taxon>Rhizophora</taxon>
    </lineage>
</organism>
<keyword evidence="1" id="KW-0472">Membrane</keyword>